<evidence type="ECO:0000256" key="5">
    <source>
        <dbReference type="RuleBase" id="RU361214"/>
    </source>
</evidence>
<dbReference type="GO" id="GO:0005829">
    <property type="term" value="C:cytosol"/>
    <property type="evidence" value="ECO:0007669"/>
    <property type="project" value="TreeGrafter"/>
</dbReference>
<feature type="region of interest" description="Disordered" evidence="6">
    <location>
        <begin position="581"/>
        <end position="634"/>
    </location>
</feature>
<accession>A0A1G4J2F0</accession>
<evidence type="ECO:0000256" key="1">
    <source>
        <dbReference type="ARBA" id="ARBA00004329"/>
    </source>
</evidence>
<feature type="compositionally biased region" description="Polar residues" evidence="6">
    <location>
        <begin position="387"/>
        <end position="396"/>
    </location>
</feature>
<dbReference type="OrthoDB" id="70161at2759"/>
<comment type="subcellular location">
    <subcellularLocation>
        <location evidence="1">Preautophagosomal structure</location>
    </subcellularLocation>
</comment>
<protein>
    <recommendedName>
        <fullName evidence="3 5">Autophagy-related protein 13</fullName>
    </recommendedName>
</protein>
<dbReference type="GO" id="GO:0019887">
    <property type="term" value="F:protein kinase regulator activity"/>
    <property type="evidence" value="ECO:0007669"/>
    <property type="project" value="EnsemblFungi"/>
</dbReference>
<organism evidence="8 9">
    <name type="scientific">Lachancea dasiensis</name>
    <dbReference type="NCBI Taxonomy" id="1072105"/>
    <lineage>
        <taxon>Eukaryota</taxon>
        <taxon>Fungi</taxon>
        <taxon>Dikarya</taxon>
        <taxon>Ascomycota</taxon>
        <taxon>Saccharomycotina</taxon>
        <taxon>Saccharomycetes</taxon>
        <taxon>Saccharomycetales</taxon>
        <taxon>Saccharomycetaceae</taxon>
        <taxon>Lachancea</taxon>
    </lineage>
</organism>
<keyword evidence="9" id="KW-1185">Reference proteome</keyword>
<dbReference type="GO" id="GO:0006995">
    <property type="term" value="P:cellular response to nitrogen starvation"/>
    <property type="evidence" value="ECO:0007669"/>
    <property type="project" value="EnsemblFungi"/>
</dbReference>
<dbReference type="GO" id="GO:0008289">
    <property type="term" value="F:lipid binding"/>
    <property type="evidence" value="ECO:0007669"/>
    <property type="project" value="EnsemblFungi"/>
</dbReference>
<dbReference type="AlphaFoldDB" id="A0A1G4J2F0"/>
<evidence type="ECO:0000256" key="3">
    <source>
        <dbReference type="ARBA" id="ARBA00013801"/>
    </source>
</evidence>
<dbReference type="GO" id="GO:0070016">
    <property type="term" value="F:armadillo repeat domain binding"/>
    <property type="evidence" value="ECO:0007669"/>
    <property type="project" value="EnsemblFungi"/>
</dbReference>
<dbReference type="Gene3D" id="6.10.140.1900">
    <property type="match status" value="1"/>
</dbReference>
<feature type="region of interest" description="Disordered" evidence="6">
    <location>
        <begin position="502"/>
        <end position="564"/>
    </location>
</feature>
<evidence type="ECO:0000313" key="9">
    <source>
        <dbReference type="Proteomes" id="UP000190274"/>
    </source>
</evidence>
<dbReference type="InterPro" id="IPR018731">
    <property type="entry name" value="Atg13_N"/>
</dbReference>
<feature type="domain" description="Autophagy-related protein 13 N-terminal" evidence="7">
    <location>
        <begin position="13"/>
        <end position="272"/>
    </location>
</feature>
<dbReference type="GO" id="GO:0000423">
    <property type="term" value="P:mitophagy"/>
    <property type="evidence" value="ECO:0007669"/>
    <property type="project" value="TreeGrafter"/>
</dbReference>
<comment type="similarity">
    <text evidence="2 5">Belongs to the ATG13 family. Fungi subfamily.</text>
</comment>
<feature type="compositionally biased region" description="Basic and acidic residues" evidence="6">
    <location>
        <begin position="555"/>
        <end position="564"/>
    </location>
</feature>
<dbReference type="InterPro" id="IPR036570">
    <property type="entry name" value="HORMA_dom_sf"/>
</dbReference>
<dbReference type="PANTHER" id="PTHR13430">
    <property type="match status" value="1"/>
</dbReference>
<dbReference type="GO" id="GO:0010508">
    <property type="term" value="P:positive regulation of autophagy"/>
    <property type="evidence" value="ECO:0007669"/>
    <property type="project" value="EnsemblFungi"/>
</dbReference>
<sequence length="705" mass="77703">MTSSMDRQLWELVNNFFLKASLLVCQSKHYKGQPSTEVATTTNNWFNIESLGMKELEKEMGPWTSFDGTSNVPPLVIETFLDLTHLSPSQSIILKDQDGNPWNVCKGTKKSEIMLERWLVQLENGADESDVKRKSEAGTGSETGIFGPETGSSHEAQSDIQEIYRQLVLLFRYLHTLVGLLPASELHMRLSKPVTSSGMSSPVFVGARILDGSKPIVSKGRIGLSKSLIASYSNAINETNLPAHLEQRKITPIRTKYGSLRISVSYRRDADFYVNDNDEYYANQFGNFTSDSRPARSHALSAPNSSLKKIEQRSMSVSPNTNISPNALMEPSPHKKILAPNRQLQPFKAGSVGSGSIPQVIQGNSISRNASGSSVVATLRAQRSSIGSMTTNTNPLHDSHMEPSSIGSGSLSKYSSSFGRLRRHSSVRRSDSIERTQRPVKLTESPSGDLVEFMKLLDEPKELKSKRTDRGTRADMTSSLLKFQGMKAINNNLSTDLSMSMSMERPQAGQPRNRSNSHSPNSSFSPSIHYSSIPTRLSQSRSNSYRNDGTGTDEYFSRRSSADRPKSVVYNLNESVNDTHKSLLRGSSVNEDEDEDEDEDDDLLAGKSTYNNSNPINRNRSTSPGSMRSVSSSFSKQLPFKSVANFSVPTTMATPAHAKLHKAVVASSPESHGAGNSGQRKDDSMNHGEEDDELLFFMSDMNLSK</sequence>
<feature type="region of interest" description="Disordered" evidence="6">
    <location>
        <begin position="387"/>
        <end position="444"/>
    </location>
</feature>
<proteinExistence type="inferred from homology"/>
<dbReference type="PANTHER" id="PTHR13430:SF4">
    <property type="entry name" value="AUTOPHAGY-RELATED PROTEIN 13"/>
    <property type="match status" value="1"/>
</dbReference>
<feature type="compositionally biased region" description="Polar residues" evidence="6">
    <location>
        <begin position="534"/>
        <end position="550"/>
    </location>
</feature>
<evidence type="ECO:0000313" key="8">
    <source>
        <dbReference type="EMBL" id="SCU83652.1"/>
    </source>
</evidence>
<dbReference type="GO" id="GO:0000407">
    <property type="term" value="C:phagophore assembly site"/>
    <property type="evidence" value="ECO:0007669"/>
    <property type="project" value="UniProtKB-SubCell"/>
</dbReference>
<dbReference type="Gene3D" id="3.30.900.10">
    <property type="entry name" value="HORMA domain"/>
    <property type="match status" value="1"/>
</dbReference>
<feature type="region of interest" description="Disordered" evidence="6">
    <location>
        <begin position="129"/>
        <end position="153"/>
    </location>
</feature>
<evidence type="ECO:0000259" key="7">
    <source>
        <dbReference type="Pfam" id="PF10033"/>
    </source>
</evidence>
<evidence type="ECO:0000256" key="4">
    <source>
        <dbReference type="ARBA" id="ARBA00023006"/>
    </source>
</evidence>
<dbReference type="Proteomes" id="UP000190274">
    <property type="component" value="Chromosome C"/>
</dbReference>
<feature type="region of interest" description="Disordered" evidence="6">
    <location>
        <begin position="664"/>
        <end position="705"/>
    </location>
</feature>
<dbReference type="InterPro" id="IPR040182">
    <property type="entry name" value="ATG13"/>
</dbReference>
<dbReference type="STRING" id="1266660.A0A1G4J2F0"/>
<evidence type="ECO:0000256" key="6">
    <source>
        <dbReference type="SAM" id="MobiDB-lite"/>
    </source>
</evidence>
<dbReference type="GO" id="GO:0034727">
    <property type="term" value="P:piecemeal microautophagy of the nucleus"/>
    <property type="evidence" value="ECO:0007669"/>
    <property type="project" value="EnsemblFungi"/>
</dbReference>
<keyword evidence="4 5" id="KW-0072">Autophagy</keyword>
<dbReference type="GO" id="GO:0071211">
    <property type="term" value="P:protein targeting to vacuole involved in autophagy"/>
    <property type="evidence" value="ECO:0007669"/>
    <property type="project" value="EnsemblFungi"/>
</dbReference>
<dbReference type="GO" id="GO:0120095">
    <property type="term" value="C:vacuole-isolation membrane contact site"/>
    <property type="evidence" value="ECO:0007669"/>
    <property type="project" value="EnsemblFungi"/>
</dbReference>
<dbReference type="EMBL" id="LT598459">
    <property type="protein sequence ID" value="SCU83652.1"/>
    <property type="molecule type" value="Genomic_DNA"/>
</dbReference>
<feature type="compositionally biased region" description="Basic and acidic residues" evidence="6">
    <location>
        <begin position="428"/>
        <end position="437"/>
    </location>
</feature>
<dbReference type="GO" id="GO:0070772">
    <property type="term" value="C:PAS complex"/>
    <property type="evidence" value="ECO:0007669"/>
    <property type="project" value="EnsemblFungi"/>
</dbReference>
<feature type="compositionally biased region" description="Polar residues" evidence="6">
    <location>
        <begin position="608"/>
        <end position="634"/>
    </location>
</feature>
<reference evidence="9" key="1">
    <citation type="submission" date="2016-03" db="EMBL/GenBank/DDBJ databases">
        <authorList>
            <person name="Devillers H."/>
        </authorList>
    </citation>
    <scope>NUCLEOTIDE SEQUENCE [LARGE SCALE GENOMIC DNA]</scope>
</reference>
<feature type="compositionally biased region" description="Low complexity" evidence="6">
    <location>
        <begin position="516"/>
        <end position="533"/>
    </location>
</feature>
<feature type="compositionally biased region" description="Low complexity" evidence="6">
    <location>
        <begin position="404"/>
        <end position="419"/>
    </location>
</feature>
<dbReference type="GO" id="GO:0060341">
    <property type="term" value="P:regulation of cellular localization"/>
    <property type="evidence" value="ECO:0007669"/>
    <property type="project" value="EnsemblFungi"/>
</dbReference>
<evidence type="ECO:0000256" key="2">
    <source>
        <dbReference type="ARBA" id="ARBA00005246"/>
    </source>
</evidence>
<dbReference type="Pfam" id="PF10033">
    <property type="entry name" value="ATG13"/>
    <property type="match status" value="1"/>
</dbReference>
<feature type="compositionally biased region" description="Acidic residues" evidence="6">
    <location>
        <begin position="590"/>
        <end position="603"/>
    </location>
</feature>
<feature type="compositionally biased region" description="Basic and acidic residues" evidence="6">
    <location>
        <begin position="679"/>
        <end position="688"/>
    </location>
</feature>
<dbReference type="GO" id="GO:1990316">
    <property type="term" value="C:Atg1/ULK1 kinase complex"/>
    <property type="evidence" value="ECO:0007669"/>
    <property type="project" value="EnsemblFungi"/>
</dbReference>
<dbReference type="GO" id="GO:0034497">
    <property type="term" value="P:protein localization to phagophore assembly site"/>
    <property type="evidence" value="ECO:0007669"/>
    <property type="project" value="EnsemblFungi"/>
</dbReference>
<dbReference type="GO" id="GO:0071255">
    <property type="term" value="P:Cvt vesicle assembly"/>
    <property type="evidence" value="ECO:0007669"/>
    <property type="project" value="EnsemblFungi"/>
</dbReference>
<name>A0A1G4J2F0_9SACH</name>
<gene>
    <name evidence="8" type="ORF">LADA_0C12728G</name>
</gene>